<accession>A0A177TBD1</accession>
<dbReference type="EMBL" id="LWDF02000131">
    <property type="protein sequence ID" value="KAE8256404.1"/>
    <property type="molecule type" value="Genomic_DNA"/>
</dbReference>
<dbReference type="InterPro" id="IPR022677">
    <property type="entry name" value="NMT_C"/>
</dbReference>
<dbReference type="InterPro" id="IPR016181">
    <property type="entry name" value="Acyl_CoA_acyltransferase"/>
</dbReference>
<feature type="compositionally biased region" description="Basic and acidic residues" evidence="9">
    <location>
        <begin position="568"/>
        <end position="586"/>
    </location>
</feature>
<dbReference type="Gene3D" id="3.40.630.30">
    <property type="match status" value="2"/>
</dbReference>
<sequence>MAPPKKAKAPAKVTDAALDQIQSTVAAEHGNEIASKLTRDQLTSIFNALSLERDATLRDQDIRQKANKALADHKFWKTQPVPKPGDGPVQEEGPIEANVAPAEVRKDPYPLPKDFEWVFIDIDNKQELEDVFELLSGNYVEDGEASLRFKYSAEFLFWVLKHPGFTKQWHLGVRVTSTRKLVAFISGIPHELRVRNQSLHSVEINFLCVHKKLRSKRLAPVLIKEVTRQCHLTGIFQAIYTGGIVIPTPVSCARYYHRAINPRKLLEIGFSAVPKGMDREAYFRRYEVPKQTNLAGFREMKDEDLAQVGRLLRRYLARFDLAPRFNDEEVQHILLSGRGTDVNGKREGQVTWTYVVEDDEGHITDLVSFYTLPSTVLAKGPNQPETILNAAYLFYYATDAVFSTPTWASEPQVSQKSSEKSKYFDEGIEHWKKTDISGLSERELGDEEGVVNWEVEDGVTKGKLKKRLNELMEAALVIAAQHDFDVLNGLTVMDNQLFLEQQKFGPGDGFLRYYLFNWRVMPIAGGMGNRIGEAELDPLFDHLREQEVAKSAQAPSTSAAGSAGSSSSRDREAQERSFKAALDRMPKASLGSGNGVVMV</sequence>
<reference evidence="12" key="1">
    <citation type="submission" date="2016-04" db="EMBL/GenBank/DDBJ databases">
        <authorList>
            <person name="Nguyen H.D."/>
            <person name="Samba Siva P."/>
            <person name="Cullis J."/>
            <person name="Levesque C.A."/>
            <person name="Hambleton S."/>
        </authorList>
    </citation>
    <scope>NUCLEOTIDE SEQUENCE</scope>
    <source>
        <strain evidence="12">DAOMC 236416</strain>
    </source>
</reference>
<dbReference type="FunFam" id="3.40.630.30:FF:000042">
    <property type="entry name" value="Glycylpeptide N-tetradecanoyltransferase"/>
    <property type="match status" value="1"/>
</dbReference>
<dbReference type="GO" id="GO:0004379">
    <property type="term" value="F:glycylpeptide N-tetradecanoyltransferase activity"/>
    <property type="evidence" value="ECO:0007669"/>
    <property type="project" value="UniProtKB-EC"/>
</dbReference>
<feature type="compositionally biased region" description="Low complexity" evidence="9">
    <location>
        <begin position="551"/>
        <end position="567"/>
    </location>
</feature>
<organism evidence="12 13">
    <name type="scientific">Tilletia indica</name>
    <dbReference type="NCBI Taxonomy" id="43049"/>
    <lineage>
        <taxon>Eukaryota</taxon>
        <taxon>Fungi</taxon>
        <taxon>Dikarya</taxon>
        <taxon>Basidiomycota</taxon>
        <taxon>Ustilaginomycotina</taxon>
        <taxon>Exobasidiomycetes</taxon>
        <taxon>Tilletiales</taxon>
        <taxon>Tilletiaceae</taxon>
        <taxon>Tilletia</taxon>
    </lineage>
</organism>
<dbReference type="EC" id="2.3.1.97" evidence="3 7"/>
<dbReference type="Pfam" id="PF01233">
    <property type="entry name" value="NMT"/>
    <property type="match status" value="1"/>
</dbReference>
<gene>
    <name evidence="12" type="ORF">A4X13_0g2653</name>
</gene>
<evidence type="ECO:0000256" key="8">
    <source>
        <dbReference type="RuleBase" id="RU004178"/>
    </source>
</evidence>
<feature type="region of interest" description="Disordered" evidence="9">
    <location>
        <begin position="548"/>
        <end position="587"/>
    </location>
</feature>
<proteinExistence type="inferred from homology"/>
<comment type="caution">
    <text evidence="12">The sequence shown here is derived from an EMBL/GenBank/DDBJ whole genome shotgun (WGS) entry which is preliminary data.</text>
</comment>
<comment type="similarity">
    <text evidence="1 8">Belongs to the NMT family.</text>
</comment>
<dbReference type="Proteomes" id="UP000077521">
    <property type="component" value="Unassembled WGS sequence"/>
</dbReference>
<dbReference type="SMR" id="A0A177TBD1"/>
<feature type="domain" description="Glycylpeptide N-tetradecanoyltransferase N-terminal" evidence="10">
    <location>
        <begin position="94"/>
        <end position="252"/>
    </location>
</feature>
<dbReference type="Pfam" id="PF02799">
    <property type="entry name" value="NMT_C"/>
    <property type="match status" value="1"/>
</dbReference>
<dbReference type="PROSITE" id="PS00975">
    <property type="entry name" value="NMT_1"/>
    <property type="match status" value="1"/>
</dbReference>
<evidence type="ECO:0000256" key="2">
    <source>
        <dbReference type="ARBA" id="ARBA00011245"/>
    </source>
</evidence>
<protein>
    <recommendedName>
        <fullName evidence="4 7">Glycylpeptide N-tetradecanoyltransferase</fullName>
        <ecNumber evidence="3 7">2.3.1.97</ecNumber>
    </recommendedName>
</protein>
<dbReference type="GO" id="GO:0005737">
    <property type="term" value="C:cytoplasm"/>
    <property type="evidence" value="ECO:0007669"/>
    <property type="project" value="TreeGrafter"/>
</dbReference>
<evidence type="ECO:0000256" key="9">
    <source>
        <dbReference type="SAM" id="MobiDB-lite"/>
    </source>
</evidence>
<dbReference type="PROSITE" id="PS00976">
    <property type="entry name" value="NMT_2"/>
    <property type="match status" value="1"/>
</dbReference>
<comment type="function">
    <text evidence="7">Adds a myristoyl group to the N-terminal glycine residue of certain cellular proteins.</text>
</comment>
<dbReference type="InterPro" id="IPR022678">
    <property type="entry name" value="NMT_CS"/>
</dbReference>
<evidence type="ECO:0000256" key="7">
    <source>
        <dbReference type="RuleBase" id="RU000586"/>
    </source>
</evidence>
<evidence type="ECO:0000256" key="4">
    <source>
        <dbReference type="ARBA" id="ARBA00022240"/>
    </source>
</evidence>
<comment type="catalytic activity">
    <reaction evidence="7">
        <text>N-terminal glycyl-[protein] + tetradecanoyl-CoA = N-tetradecanoylglycyl-[protein] + CoA + H(+)</text>
        <dbReference type="Rhea" id="RHEA:15521"/>
        <dbReference type="Rhea" id="RHEA-COMP:12666"/>
        <dbReference type="Rhea" id="RHEA-COMP:12667"/>
        <dbReference type="ChEBI" id="CHEBI:15378"/>
        <dbReference type="ChEBI" id="CHEBI:57287"/>
        <dbReference type="ChEBI" id="CHEBI:57385"/>
        <dbReference type="ChEBI" id="CHEBI:64723"/>
        <dbReference type="ChEBI" id="CHEBI:133050"/>
        <dbReference type="EC" id="2.3.1.97"/>
    </reaction>
</comment>
<keyword evidence="5 7" id="KW-0808">Transferase</keyword>
<dbReference type="SUPFAM" id="SSF55729">
    <property type="entry name" value="Acyl-CoA N-acyltransferases (Nat)"/>
    <property type="match status" value="2"/>
</dbReference>
<dbReference type="InterPro" id="IPR000903">
    <property type="entry name" value="NMT"/>
</dbReference>
<dbReference type="InterPro" id="IPR022676">
    <property type="entry name" value="NMT_N"/>
</dbReference>
<feature type="domain" description="Glycylpeptide N-tetradecanoyltransferase C-terminal" evidence="11">
    <location>
        <begin position="267"/>
        <end position="529"/>
    </location>
</feature>
<evidence type="ECO:0000256" key="5">
    <source>
        <dbReference type="ARBA" id="ARBA00022679"/>
    </source>
</evidence>
<evidence type="ECO:0000313" key="13">
    <source>
        <dbReference type="Proteomes" id="UP000077521"/>
    </source>
</evidence>
<dbReference type="AlphaFoldDB" id="A0A177TBD1"/>
<evidence type="ECO:0000256" key="6">
    <source>
        <dbReference type="ARBA" id="ARBA00023315"/>
    </source>
</evidence>
<dbReference type="OrthoDB" id="60315at2759"/>
<reference evidence="12" key="2">
    <citation type="journal article" date="2019" name="IMA Fungus">
        <title>Genome sequencing and comparison of five Tilletia species to identify candidate genes for the detection of regulated species infecting wheat.</title>
        <authorList>
            <person name="Nguyen H.D.T."/>
            <person name="Sultana T."/>
            <person name="Kesanakurti P."/>
            <person name="Hambleton S."/>
        </authorList>
    </citation>
    <scope>NUCLEOTIDE SEQUENCE</scope>
    <source>
        <strain evidence="12">DAOMC 236416</strain>
    </source>
</reference>
<evidence type="ECO:0000256" key="1">
    <source>
        <dbReference type="ARBA" id="ARBA00009469"/>
    </source>
</evidence>
<name>A0A177TBD1_9BASI</name>
<evidence type="ECO:0000259" key="11">
    <source>
        <dbReference type="Pfam" id="PF02799"/>
    </source>
</evidence>
<evidence type="ECO:0000259" key="10">
    <source>
        <dbReference type="Pfam" id="PF01233"/>
    </source>
</evidence>
<keyword evidence="6 7" id="KW-0012">Acyltransferase</keyword>
<dbReference type="PANTHER" id="PTHR11377:SF5">
    <property type="entry name" value="GLYCYLPEPTIDE N-TETRADECANOYLTRANSFERASE"/>
    <property type="match status" value="1"/>
</dbReference>
<comment type="subunit">
    <text evidence="2">Monomer.</text>
</comment>
<evidence type="ECO:0000256" key="3">
    <source>
        <dbReference type="ARBA" id="ARBA00012923"/>
    </source>
</evidence>
<keyword evidence="13" id="KW-1185">Reference proteome</keyword>
<dbReference type="PIRSF" id="PIRSF015892">
    <property type="entry name" value="N-myristl_transf"/>
    <property type="match status" value="1"/>
</dbReference>
<dbReference type="PANTHER" id="PTHR11377">
    <property type="entry name" value="N-MYRISTOYL TRANSFERASE"/>
    <property type="match status" value="1"/>
</dbReference>
<evidence type="ECO:0000313" key="12">
    <source>
        <dbReference type="EMBL" id="KAE8256404.1"/>
    </source>
</evidence>